<evidence type="ECO:0000256" key="2">
    <source>
        <dbReference type="ARBA" id="ARBA00022519"/>
    </source>
</evidence>
<evidence type="ECO:0000313" key="9">
    <source>
        <dbReference type="EMBL" id="QDT64255.1"/>
    </source>
</evidence>
<dbReference type="SMART" id="SM00283">
    <property type="entry name" value="MA"/>
    <property type="match status" value="1"/>
</dbReference>
<dbReference type="InterPro" id="IPR000727">
    <property type="entry name" value="T_SNARE_dom"/>
</dbReference>
<dbReference type="AlphaFoldDB" id="A0A517T7A4"/>
<evidence type="ECO:0000256" key="1">
    <source>
        <dbReference type="ARBA" id="ARBA00004429"/>
    </source>
</evidence>
<dbReference type="GO" id="GO:0019825">
    <property type="term" value="F:oxygen binding"/>
    <property type="evidence" value="ECO:0007669"/>
    <property type="project" value="InterPro"/>
</dbReference>
<dbReference type="GO" id="GO:0005886">
    <property type="term" value="C:plasma membrane"/>
    <property type="evidence" value="ECO:0007669"/>
    <property type="project" value="UniProtKB-SubCell"/>
</dbReference>
<gene>
    <name evidence="9" type="primary">mcp4</name>
    <name evidence="9" type="ORF">V22_14860</name>
</gene>
<dbReference type="PROSITE" id="PS50111">
    <property type="entry name" value="CHEMOTAXIS_TRANSDUC_2"/>
    <property type="match status" value="1"/>
</dbReference>
<dbReference type="GO" id="GO:0020037">
    <property type="term" value="F:heme binding"/>
    <property type="evidence" value="ECO:0007669"/>
    <property type="project" value="InterPro"/>
</dbReference>
<dbReference type="Pfam" id="PF13185">
    <property type="entry name" value="GAF_2"/>
    <property type="match status" value="2"/>
</dbReference>
<dbReference type="InterPro" id="IPR012292">
    <property type="entry name" value="Globin/Proto"/>
</dbReference>
<keyword evidence="10" id="KW-1185">Reference proteome</keyword>
<protein>
    <submittedName>
        <fullName evidence="9">Methyl-accepting chemotaxis protein 4</fullName>
    </submittedName>
</protein>
<evidence type="ECO:0000313" key="10">
    <source>
        <dbReference type="Proteomes" id="UP000319976"/>
    </source>
</evidence>
<keyword evidence="2" id="KW-0997">Cell inner membrane</keyword>
<comment type="similarity">
    <text evidence="4">Belongs to the methyl-accepting chemotaxis (MCP) protein family.</text>
</comment>
<evidence type="ECO:0000256" key="3">
    <source>
        <dbReference type="ARBA" id="ARBA00023224"/>
    </source>
</evidence>
<dbReference type="PRINTS" id="PR00260">
    <property type="entry name" value="CHEMTRNSDUCR"/>
</dbReference>
<dbReference type="Gene3D" id="3.30.450.40">
    <property type="match status" value="2"/>
</dbReference>
<dbReference type="PROSITE" id="PS50192">
    <property type="entry name" value="T_SNARE"/>
    <property type="match status" value="1"/>
</dbReference>
<dbReference type="RefSeq" id="WP_197440001.1">
    <property type="nucleotide sequence ID" value="NZ_CP036316.1"/>
</dbReference>
<evidence type="ECO:0000256" key="5">
    <source>
        <dbReference type="PROSITE-ProRule" id="PRU00284"/>
    </source>
</evidence>
<proteinExistence type="inferred from homology"/>
<dbReference type="GO" id="GO:0004888">
    <property type="term" value="F:transmembrane signaling receptor activity"/>
    <property type="evidence" value="ECO:0007669"/>
    <property type="project" value="InterPro"/>
</dbReference>
<feature type="compositionally biased region" description="Basic and acidic residues" evidence="6">
    <location>
        <begin position="164"/>
        <end position="178"/>
    </location>
</feature>
<dbReference type="KEGG" id="chya:V22_14860"/>
<comment type="subcellular location">
    <subcellularLocation>
        <location evidence="1">Cell inner membrane</location>
        <topology evidence="1">Multi-pass membrane protein</topology>
    </subcellularLocation>
</comment>
<dbReference type="SMART" id="SM00065">
    <property type="entry name" value="GAF"/>
    <property type="match status" value="2"/>
</dbReference>
<sequence length="974" mass="105614">MSKDARLIRESLTELTPRMDEFAERYFTRLTEECPSLGETLNTVSSEDLQQGLLQVLSVIPRGLSDHEVIKRFLKGWSDSGRLELLSREELTAAQTVLLEVLSETLTEWDSSTETAWSEALDVTESNVTEQLALRKSEEAAIPVTAGAMESEGAVEDDSPPRNTPRETSSRDAGSRDEVVEESPTKMTEPPMTGETPSTTEKGFTMATDAILNEVNAVAGTETSRADEHKLTASSIEAMVQESQENLSAVATVVEAIGRAQTTDEAIKLALETVRKVFHWEYGSFWKLDSKEQALFFNLESGSVNSEFADVTARTSFRKGVGLSGSTWEQRDLVFVPELAKVADCPRAPVADRAGVKSGVCFPIIVAGEMMGTMDFFAMRTLSISEGRKEALRTVGRLISSSIAKLIEEEVHREETENVIAVKRVMESVNLSKDKDDAIQTALDNIREVFGWAYGSFWKIDEKQNALIFDRESGETDPEFRRVTESASFKKGVGLSGRAWQSGDLVFVEDIGEVTDCVRAPVAKRCGVKSGLCFPIYSEGKIIGTMDFFVDKTIALNTNRYDTLREVGQVVSASIDMFEKKRIATLYAAVTQSTTANMMVADRNMEIVFASPSSIKVLTELESYLPVKASQIVGGSIDRFHSDPAHQRKILSNPANLPHRSVFQVGPETLELIATAVIDPDGEYLGPMITWDLITEKIRLADDFEKDVKGVVQIVSAAANEMQVSSKSLAAVSEETARQSQVVAAASEEATKNVETVSSAAEQLSASISEIARHVEEASRMTSQAVSEADRTNHTIRDLGTASDEIGQVIKVITSIAQQTNLLALNATIEAARAGEAGKGFAVVANEVKELARQTARATEEISQKIGAIQGSTNVAVDAIELIGTQIGKINEISSTIAAAVQEQSAATNEISRNVAEAAKGTSEVTQNIASVSQAAEEGGRGAADILTAAENLAIESSRLDHVADDFLNSMRKN</sequence>
<dbReference type="SUPFAM" id="SSF58104">
    <property type="entry name" value="Methyl-accepting chemotaxis protein (MCP) signaling domain"/>
    <property type="match status" value="1"/>
</dbReference>
<keyword evidence="2" id="KW-1003">Cell membrane</keyword>
<evidence type="ECO:0000256" key="6">
    <source>
        <dbReference type="SAM" id="MobiDB-lite"/>
    </source>
</evidence>
<dbReference type="CDD" id="cd11386">
    <property type="entry name" value="MCP_signal"/>
    <property type="match status" value="1"/>
</dbReference>
<dbReference type="InterPro" id="IPR004089">
    <property type="entry name" value="MCPsignal_dom"/>
</dbReference>
<organism evidence="9 10">
    <name type="scientific">Calycomorphotria hydatis</name>
    <dbReference type="NCBI Taxonomy" id="2528027"/>
    <lineage>
        <taxon>Bacteria</taxon>
        <taxon>Pseudomonadati</taxon>
        <taxon>Planctomycetota</taxon>
        <taxon>Planctomycetia</taxon>
        <taxon>Planctomycetales</taxon>
        <taxon>Planctomycetaceae</taxon>
        <taxon>Calycomorphotria</taxon>
    </lineage>
</organism>
<evidence type="ECO:0000259" key="7">
    <source>
        <dbReference type="PROSITE" id="PS50111"/>
    </source>
</evidence>
<feature type="domain" description="Methyl-accepting transducer" evidence="7">
    <location>
        <begin position="718"/>
        <end position="954"/>
    </location>
</feature>
<dbReference type="InterPro" id="IPR003018">
    <property type="entry name" value="GAF"/>
</dbReference>
<feature type="domain" description="T-SNARE coiled-coil homology" evidence="8">
    <location>
        <begin position="878"/>
        <end position="932"/>
    </location>
</feature>
<dbReference type="EMBL" id="CP036316">
    <property type="protein sequence ID" value="QDT64255.1"/>
    <property type="molecule type" value="Genomic_DNA"/>
</dbReference>
<dbReference type="Pfam" id="PF00015">
    <property type="entry name" value="MCPsignal"/>
    <property type="match status" value="1"/>
</dbReference>
<dbReference type="Gene3D" id="3.30.450.20">
    <property type="entry name" value="PAS domain"/>
    <property type="match status" value="1"/>
</dbReference>
<evidence type="ECO:0000256" key="4">
    <source>
        <dbReference type="ARBA" id="ARBA00029447"/>
    </source>
</evidence>
<keyword evidence="3 5" id="KW-0807">Transducer</keyword>
<dbReference type="Proteomes" id="UP000319976">
    <property type="component" value="Chromosome"/>
</dbReference>
<dbReference type="InterPro" id="IPR029016">
    <property type="entry name" value="GAF-like_dom_sf"/>
</dbReference>
<feature type="region of interest" description="Disordered" evidence="6">
    <location>
        <begin position="146"/>
        <end position="201"/>
    </location>
</feature>
<dbReference type="Gene3D" id="1.10.287.950">
    <property type="entry name" value="Methyl-accepting chemotaxis protein"/>
    <property type="match status" value="1"/>
</dbReference>
<reference evidence="9 10" key="1">
    <citation type="submission" date="2019-02" db="EMBL/GenBank/DDBJ databases">
        <title>Deep-cultivation of Planctomycetes and their phenomic and genomic characterization uncovers novel biology.</title>
        <authorList>
            <person name="Wiegand S."/>
            <person name="Jogler M."/>
            <person name="Boedeker C."/>
            <person name="Pinto D."/>
            <person name="Vollmers J."/>
            <person name="Rivas-Marin E."/>
            <person name="Kohn T."/>
            <person name="Peeters S.H."/>
            <person name="Heuer A."/>
            <person name="Rast P."/>
            <person name="Oberbeckmann S."/>
            <person name="Bunk B."/>
            <person name="Jeske O."/>
            <person name="Meyerdierks A."/>
            <person name="Storesund J.E."/>
            <person name="Kallscheuer N."/>
            <person name="Luecker S."/>
            <person name="Lage O.M."/>
            <person name="Pohl T."/>
            <person name="Merkel B.J."/>
            <person name="Hornburger P."/>
            <person name="Mueller R.-W."/>
            <person name="Bruemmer F."/>
            <person name="Labrenz M."/>
            <person name="Spormann A.M."/>
            <person name="Op den Camp H."/>
            <person name="Overmann J."/>
            <person name="Amann R."/>
            <person name="Jetten M.S.M."/>
            <person name="Mascher T."/>
            <person name="Medema M.H."/>
            <person name="Devos D.P."/>
            <person name="Kaster A.-K."/>
            <person name="Ovreas L."/>
            <person name="Rohde M."/>
            <person name="Galperin M.Y."/>
            <person name="Jogler C."/>
        </authorList>
    </citation>
    <scope>NUCLEOTIDE SEQUENCE [LARGE SCALE GENOMIC DNA]</scope>
    <source>
        <strain evidence="9 10">V22</strain>
    </source>
</reference>
<keyword evidence="2" id="KW-0472">Membrane</keyword>
<dbReference type="PANTHER" id="PTHR32089:SF112">
    <property type="entry name" value="LYSOZYME-LIKE PROTEIN-RELATED"/>
    <property type="match status" value="1"/>
</dbReference>
<evidence type="ECO:0000259" key="8">
    <source>
        <dbReference type="PROSITE" id="PS50192"/>
    </source>
</evidence>
<dbReference type="InterPro" id="IPR004090">
    <property type="entry name" value="Chemotax_Me-accpt_rcpt"/>
</dbReference>
<dbReference type="Gene3D" id="1.10.490.10">
    <property type="entry name" value="Globins"/>
    <property type="match status" value="1"/>
</dbReference>
<name>A0A517T7A4_9PLAN</name>
<dbReference type="PANTHER" id="PTHR32089">
    <property type="entry name" value="METHYL-ACCEPTING CHEMOTAXIS PROTEIN MCPB"/>
    <property type="match status" value="1"/>
</dbReference>
<dbReference type="GO" id="GO:0006935">
    <property type="term" value="P:chemotaxis"/>
    <property type="evidence" value="ECO:0007669"/>
    <property type="project" value="InterPro"/>
</dbReference>
<accession>A0A517T7A4</accession>
<dbReference type="SUPFAM" id="SSF55781">
    <property type="entry name" value="GAF domain-like"/>
    <property type="match status" value="2"/>
</dbReference>
<dbReference type="GO" id="GO:0007165">
    <property type="term" value="P:signal transduction"/>
    <property type="evidence" value="ECO:0007669"/>
    <property type="project" value="UniProtKB-KW"/>
</dbReference>